<gene>
    <name evidence="1" type="ORF">M8C21_005330</name>
</gene>
<keyword evidence="2" id="KW-1185">Reference proteome</keyword>
<reference evidence="1" key="1">
    <citation type="submission" date="2022-06" db="EMBL/GenBank/DDBJ databases">
        <title>Uncovering the hologenomic basis of an extraordinary plant invasion.</title>
        <authorList>
            <person name="Bieker V.C."/>
            <person name="Martin M.D."/>
            <person name="Gilbert T."/>
            <person name="Hodgins K."/>
            <person name="Battlay P."/>
            <person name="Petersen B."/>
            <person name="Wilson J."/>
        </authorList>
    </citation>
    <scope>NUCLEOTIDE SEQUENCE</scope>
    <source>
        <strain evidence="1">AA19_3_7</strain>
        <tissue evidence="1">Leaf</tissue>
    </source>
</reference>
<evidence type="ECO:0000313" key="1">
    <source>
        <dbReference type="EMBL" id="KAI7733944.1"/>
    </source>
</evidence>
<comment type="caution">
    <text evidence="1">The sequence shown here is derived from an EMBL/GenBank/DDBJ whole genome shotgun (WGS) entry which is preliminary data.</text>
</comment>
<dbReference type="AlphaFoldDB" id="A0AAD5GA39"/>
<protein>
    <submittedName>
        <fullName evidence="1">Uncharacterized protein</fullName>
    </submittedName>
</protein>
<dbReference type="EMBL" id="JAMZMK010009875">
    <property type="protein sequence ID" value="KAI7733944.1"/>
    <property type="molecule type" value="Genomic_DNA"/>
</dbReference>
<sequence length="123" mass="14779">IYFADFSSGAQIHDVDPDFNNELLWDHYFRNERYRGLTNEARTLHKEDQEHQLQPWQFIMETPRVWQTSSSFLFLFHHYDRYFTAPVHKPLERRHTHVDASCRLHGIKTGLLLLVTLRRVPCA</sequence>
<proteinExistence type="predicted"/>
<evidence type="ECO:0000313" key="2">
    <source>
        <dbReference type="Proteomes" id="UP001206925"/>
    </source>
</evidence>
<dbReference type="Proteomes" id="UP001206925">
    <property type="component" value="Unassembled WGS sequence"/>
</dbReference>
<organism evidence="1 2">
    <name type="scientific">Ambrosia artemisiifolia</name>
    <name type="common">Common ragweed</name>
    <dbReference type="NCBI Taxonomy" id="4212"/>
    <lineage>
        <taxon>Eukaryota</taxon>
        <taxon>Viridiplantae</taxon>
        <taxon>Streptophyta</taxon>
        <taxon>Embryophyta</taxon>
        <taxon>Tracheophyta</taxon>
        <taxon>Spermatophyta</taxon>
        <taxon>Magnoliopsida</taxon>
        <taxon>eudicotyledons</taxon>
        <taxon>Gunneridae</taxon>
        <taxon>Pentapetalae</taxon>
        <taxon>asterids</taxon>
        <taxon>campanulids</taxon>
        <taxon>Asterales</taxon>
        <taxon>Asteraceae</taxon>
        <taxon>Asteroideae</taxon>
        <taxon>Heliantheae alliance</taxon>
        <taxon>Heliantheae</taxon>
        <taxon>Ambrosia</taxon>
    </lineage>
</organism>
<accession>A0AAD5GA39</accession>
<name>A0AAD5GA39_AMBAR</name>
<feature type="non-terminal residue" evidence="1">
    <location>
        <position position="1"/>
    </location>
</feature>